<dbReference type="CDD" id="cd00009">
    <property type="entry name" value="AAA"/>
    <property type="match status" value="1"/>
</dbReference>
<dbReference type="Gene3D" id="4.10.860.10">
    <property type="entry name" value="UVR domain"/>
    <property type="match status" value="1"/>
</dbReference>
<feature type="compositionally biased region" description="Low complexity" evidence="12">
    <location>
        <begin position="842"/>
        <end position="859"/>
    </location>
</feature>
<dbReference type="SMART" id="SM00382">
    <property type="entry name" value="AAA"/>
    <property type="match status" value="2"/>
</dbReference>
<keyword evidence="7 10" id="KW-0143">Chaperone</keyword>
<feature type="domain" description="UVR" evidence="13">
    <location>
        <begin position="453"/>
        <end position="488"/>
    </location>
</feature>
<comment type="similarity">
    <text evidence="1 10">Belongs to the ClpA/ClpB family.</text>
</comment>
<comment type="caution">
    <text evidence="15">The sequence shown here is derived from an EMBL/GenBank/DDBJ whole genome shotgun (WGS) entry which is preliminary data.</text>
</comment>
<dbReference type="PANTHER" id="PTHR11638:SF18">
    <property type="entry name" value="HEAT SHOCK PROTEIN 104"/>
    <property type="match status" value="1"/>
</dbReference>
<evidence type="ECO:0000256" key="10">
    <source>
        <dbReference type="RuleBase" id="RU004432"/>
    </source>
</evidence>
<name>A0A3M0IFL2_9ACTN</name>
<feature type="region of interest" description="Disordered" evidence="12">
    <location>
        <begin position="80"/>
        <end position="117"/>
    </location>
</feature>
<dbReference type="GO" id="GO:0005524">
    <property type="term" value="F:ATP binding"/>
    <property type="evidence" value="ECO:0007669"/>
    <property type="project" value="UniProtKB-KW"/>
</dbReference>
<dbReference type="Pfam" id="PF00004">
    <property type="entry name" value="AAA"/>
    <property type="match status" value="1"/>
</dbReference>
<dbReference type="SMART" id="SM01086">
    <property type="entry name" value="ClpB_D2-small"/>
    <property type="match status" value="1"/>
</dbReference>
<dbReference type="PROSITE" id="PS00871">
    <property type="entry name" value="CLPAB_2"/>
    <property type="match status" value="1"/>
</dbReference>
<dbReference type="GO" id="GO:0016887">
    <property type="term" value="F:ATP hydrolysis activity"/>
    <property type="evidence" value="ECO:0007669"/>
    <property type="project" value="InterPro"/>
</dbReference>
<dbReference type="InterPro" id="IPR001270">
    <property type="entry name" value="ClpA/B"/>
</dbReference>
<evidence type="ECO:0000256" key="4">
    <source>
        <dbReference type="ARBA" id="ARBA00022840"/>
    </source>
</evidence>
<dbReference type="Pfam" id="PF10431">
    <property type="entry name" value="ClpB_D2-small"/>
    <property type="match status" value="1"/>
</dbReference>
<evidence type="ECO:0000256" key="12">
    <source>
        <dbReference type="SAM" id="MobiDB-lite"/>
    </source>
</evidence>
<dbReference type="Proteomes" id="UP000270471">
    <property type="component" value="Unassembled WGS sequence"/>
</dbReference>
<dbReference type="FunFam" id="3.40.50.300:FF:000010">
    <property type="entry name" value="Chaperone clpB 1, putative"/>
    <property type="match status" value="1"/>
</dbReference>
<dbReference type="InterPro" id="IPR050130">
    <property type="entry name" value="ClpA_ClpB"/>
</dbReference>
<dbReference type="Gene3D" id="1.10.1780.10">
    <property type="entry name" value="Clp, N-terminal domain"/>
    <property type="match status" value="1"/>
</dbReference>
<dbReference type="Pfam" id="PF07724">
    <property type="entry name" value="AAA_2"/>
    <property type="match status" value="1"/>
</dbReference>
<feature type="region of interest" description="Disordered" evidence="12">
    <location>
        <begin position="1"/>
        <end position="36"/>
    </location>
</feature>
<evidence type="ECO:0000259" key="13">
    <source>
        <dbReference type="PROSITE" id="PS50151"/>
    </source>
</evidence>
<dbReference type="PRINTS" id="PR00300">
    <property type="entry name" value="CLPPROTEASEA"/>
</dbReference>
<dbReference type="PROSITE" id="PS51903">
    <property type="entry name" value="CLP_R"/>
    <property type="match status" value="1"/>
</dbReference>
<dbReference type="Pfam" id="PF02861">
    <property type="entry name" value="Clp_N"/>
    <property type="match status" value="1"/>
</dbReference>
<evidence type="ECO:0000313" key="16">
    <source>
        <dbReference type="Proteomes" id="UP000270471"/>
    </source>
</evidence>
<dbReference type="Gene3D" id="3.40.50.300">
    <property type="entry name" value="P-loop containing nucleotide triphosphate hydrolases"/>
    <property type="match status" value="2"/>
</dbReference>
<dbReference type="FunFam" id="3.40.50.300:FF:000025">
    <property type="entry name" value="ATP-dependent Clp protease subunit"/>
    <property type="match status" value="1"/>
</dbReference>
<dbReference type="GO" id="GO:0034605">
    <property type="term" value="P:cellular response to heat"/>
    <property type="evidence" value="ECO:0007669"/>
    <property type="project" value="TreeGrafter"/>
</dbReference>
<dbReference type="InterPro" id="IPR019489">
    <property type="entry name" value="Clp_ATPase_C"/>
</dbReference>
<evidence type="ECO:0000256" key="11">
    <source>
        <dbReference type="SAM" id="Coils"/>
    </source>
</evidence>
<dbReference type="PROSITE" id="PS50151">
    <property type="entry name" value="UVR"/>
    <property type="match status" value="1"/>
</dbReference>
<dbReference type="InterPro" id="IPR001943">
    <property type="entry name" value="UVR_dom"/>
</dbReference>
<evidence type="ECO:0000256" key="2">
    <source>
        <dbReference type="ARBA" id="ARBA00022737"/>
    </source>
</evidence>
<feature type="coiled-coil region" evidence="11">
    <location>
        <begin position="449"/>
        <end position="488"/>
    </location>
</feature>
<dbReference type="EMBL" id="PENI01000039">
    <property type="protein sequence ID" value="RMB80666.1"/>
    <property type="molecule type" value="Genomic_DNA"/>
</dbReference>
<dbReference type="Gene3D" id="1.10.8.60">
    <property type="match status" value="2"/>
</dbReference>
<evidence type="ECO:0000256" key="1">
    <source>
        <dbReference type="ARBA" id="ARBA00008675"/>
    </source>
</evidence>
<evidence type="ECO:0000256" key="7">
    <source>
        <dbReference type="ARBA" id="ARBA00023186"/>
    </source>
</evidence>
<dbReference type="InterPro" id="IPR036628">
    <property type="entry name" value="Clp_N_dom_sf"/>
</dbReference>
<dbReference type="GO" id="GO:0005737">
    <property type="term" value="C:cytoplasm"/>
    <property type="evidence" value="ECO:0007669"/>
    <property type="project" value="TreeGrafter"/>
</dbReference>
<dbReference type="OrthoDB" id="9803641at2"/>
<feature type="compositionally biased region" description="Basic and acidic residues" evidence="12">
    <location>
        <begin position="827"/>
        <end position="839"/>
    </location>
</feature>
<dbReference type="SUPFAM" id="SSF81923">
    <property type="entry name" value="Double Clp-N motif"/>
    <property type="match status" value="1"/>
</dbReference>
<dbReference type="Pfam" id="PF17871">
    <property type="entry name" value="AAA_lid_9"/>
    <property type="match status" value="1"/>
</dbReference>
<dbReference type="SUPFAM" id="SSF52540">
    <property type="entry name" value="P-loop containing nucleoside triphosphate hydrolases"/>
    <property type="match status" value="2"/>
</dbReference>
<dbReference type="RefSeq" id="WP_121894521.1">
    <property type="nucleotide sequence ID" value="NZ_PENI01000039.1"/>
</dbReference>
<keyword evidence="4 10" id="KW-0067">ATP-binding</keyword>
<dbReference type="AlphaFoldDB" id="A0A3M0IFL2"/>
<gene>
    <name evidence="15" type="ORF">CTZ28_38875</name>
</gene>
<reference evidence="15 16" key="1">
    <citation type="submission" date="2017-11" db="EMBL/GenBank/DDBJ databases">
        <title>Draft genome of actinobacteria isolated from guarana (Paullinia cupana (Mart.) Ducke.</title>
        <authorList>
            <person name="Siqueira K.A."/>
            <person name="Liotti R.G."/>
            <person name="Mendes T.A.O."/>
            <person name="Soares M.A."/>
        </authorList>
    </citation>
    <scope>NUCLEOTIDE SEQUENCE [LARGE SCALE GENOMIC DNA]</scope>
    <source>
        <strain evidence="15 16">193</strain>
    </source>
</reference>
<dbReference type="InterPro" id="IPR018368">
    <property type="entry name" value="ClpA/B_CS1"/>
</dbReference>
<dbReference type="InterPro" id="IPR027417">
    <property type="entry name" value="P-loop_NTPase"/>
</dbReference>
<keyword evidence="6 11" id="KW-0175">Coiled coil</keyword>
<evidence type="ECO:0000313" key="15">
    <source>
        <dbReference type="EMBL" id="RMB80666.1"/>
    </source>
</evidence>
<evidence type="ECO:0000256" key="6">
    <source>
        <dbReference type="ARBA" id="ARBA00023054"/>
    </source>
</evidence>
<evidence type="ECO:0000256" key="9">
    <source>
        <dbReference type="PROSITE-ProRule" id="PRU01251"/>
    </source>
</evidence>
<dbReference type="PANTHER" id="PTHR11638">
    <property type="entry name" value="ATP-DEPENDENT CLP PROTEASE"/>
    <property type="match status" value="1"/>
</dbReference>
<keyword evidence="5" id="KW-0346">Stress response</keyword>
<protein>
    <submittedName>
        <fullName evidence="15">AAA family ATPase</fullName>
    </submittedName>
</protein>
<organism evidence="15 16">
    <name type="scientific">Streptomyces shenzhenensis</name>
    <dbReference type="NCBI Taxonomy" id="943815"/>
    <lineage>
        <taxon>Bacteria</taxon>
        <taxon>Bacillati</taxon>
        <taxon>Actinomycetota</taxon>
        <taxon>Actinomycetes</taxon>
        <taxon>Kitasatosporales</taxon>
        <taxon>Streptomycetaceae</taxon>
        <taxon>Streptomyces</taxon>
    </lineage>
</organism>
<dbReference type="InterPro" id="IPR003959">
    <property type="entry name" value="ATPase_AAA_core"/>
</dbReference>
<dbReference type="InterPro" id="IPR004176">
    <property type="entry name" value="Clp_R_N"/>
</dbReference>
<dbReference type="InterPro" id="IPR041546">
    <property type="entry name" value="ClpA/ClpB_AAA_lid"/>
</dbReference>
<evidence type="ECO:0000256" key="3">
    <source>
        <dbReference type="ARBA" id="ARBA00022741"/>
    </source>
</evidence>
<dbReference type="PROSITE" id="PS00870">
    <property type="entry name" value="CLPAB_1"/>
    <property type="match status" value="1"/>
</dbReference>
<dbReference type="InterPro" id="IPR003593">
    <property type="entry name" value="AAA+_ATPase"/>
</dbReference>
<comment type="subunit">
    <text evidence="8">Homohexamer. The oligomerization is ATP-dependent.</text>
</comment>
<keyword evidence="16" id="KW-1185">Reference proteome</keyword>
<proteinExistence type="inferred from homology"/>
<accession>A0A3M0IFL2</accession>
<keyword evidence="3 10" id="KW-0547">Nucleotide-binding</keyword>
<feature type="region of interest" description="Disordered" evidence="12">
    <location>
        <begin position="827"/>
        <end position="867"/>
    </location>
</feature>
<evidence type="ECO:0000256" key="8">
    <source>
        <dbReference type="ARBA" id="ARBA00026057"/>
    </source>
</evidence>
<dbReference type="InterPro" id="IPR028299">
    <property type="entry name" value="ClpA/B_CS2"/>
</dbReference>
<feature type="region of interest" description="Disordered" evidence="12">
    <location>
        <begin position="172"/>
        <end position="199"/>
    </location>
</feature>
<sequence>MTSGFTGPEGHGPDPFGEFLSRFFGGGQHPGPRQVDIGRLLSQPARELVKGAAQYAAEHGSRDLDTQHLLRAALATEPTRSLLSRAGTDPDTLATEIDQRSGPLQHPPGEAPPPTSLSLTPAVKRALLDAHDMARSSGAGYIGPEHVLGALAANPDSAAGHILSAARFAAGGLPPDAAEAPPRTGTERQRPPATPTLDKYGRDLTELARQGRVDPVIGRDDEIEQTIEVLSRRGKNNPVLIGDAGVGKTAIVEGLAQRIIDGDVPDVLVGRRVVTLDLTGVVAGTRFRGDFEERLNNIVTEIRAHSDRLIVFLDELHTVVGTGSGGEGGALDAGNILKPALARGELHVVGATTLEEYRRIEKDAALARRFQPILVPEPTVPDTIEILRGLRDRYEAHHQVRYTDEALVAAVELSDRYLPDRRLPDKAIDLIDQAGARVRLGARTKGTDVRAMEREVEQLVRDKDQAVADEQYEQAMQLRDRISALKGRISETTGDDRADEGQDLEVTAEAIAEVVSRLTHIPVSRLTQEEKERLLGLEEHLHERVIGQDEAVAVVAEAVLRSRAGLASPDRPIGSFLFLGPTGVGKTELARALAEVLFGSEDRIVRLDMSEYQERHTVSRLVGAPPGYVGHEEAGQLTEVVRRHPYSLLLLDEVEKAHPDVFNILLQVLDDGRLTDAQGRTVDFTNTVIVMTSNLGSDAIGRRGAGIGFGAGGAEADEEARREQILRPLREHFRPEFLNRIDEIVVFRRLTAEQLRQITDLLLERTRRLLQAQGVTVDFTDAAVGWLAERGHQPEYGARPLRRTIQREVDNRISRLLLDGRLPEGSRVEVDAPDDRLTFRTEGPPAAGRPTPPGGAETAPRPPAPGG</sequence>
<keyword evidence="2 9" id="KW-0677">Repeat</keyword>
<dbReference type="CDD" id="cd19499">
    <property type="entry name" value="RecA-like_ClpB_Hsp104-like"/>
    <property type="match status" value="1"/>
</dbReference>
<evidence type="ECO:0000256" key="5">
    <source>
        <dbReference type="ARBA" id="ARBA00023016"/>
    </source>
</evidence>
<feature type="domain" description="Clp R" evidence="14">
    <location>
        <begin position="37"/>
        <end position="185"/>
    </location>
</feature>
<evidence type="ECO:0000259" key="14">
    <source>
        <dbReference type="PROSITE" id="PS51903"/>
    </source>
</evidence>
<feature type="compositionally biased region" description="Pro residues" evidence="12">
    <location>
        <begin position="105"/>
        <end position="115"/>
    </location>
</feature>